<dbReference type="AlphaFoldDB" id="A0A7N2LLA7"/>
<dbReference type="Proteomes" id="UP000594261">
    <property type="component" value="Chromosome 4"/>
</dbReference>
<dbReference type="Gene3D" id="1.20.5.4130">
    <property type="match status" value="1"/>
</dbReference>
<name>A0A7N2LLA7_QUELO</name>
<dbReference type="InterPro" id="IPR032675">
    <property type="entry name" value="LRR_dom_sf"/>
</dbReference>
<dbReference type="PANTHER" id="PTHR47186:SF57">
    <property type="entry name" value="OS02G0478300 PROTEIN"/>
    <property type="match status" value="1"/>
</dbReference>
<accession>A0A7N2LLA7</accession>
<protein>
    <recommendedName>
        <fullName evidence="6">Disease resistance protein RPM1</fullName>
    </recommendedName>
</protein>
<dbReference type="EMBL" id="LRBV02000004">
    <property type="status" value="NOT_ANNOTATED_CDS"/>
    <property type="molecule type" value="Genomic_DNA"/>
</dbReference>
<organism evidence="4 5">
    <name type="scientific">Quercus lobata</name>
    <name type="common">Valley oak</name>
    <dbReference type="NCBI Taxonomy" id="97700"/>
    <lineage>
        <taxon>Eukaryota</taxon>
        <taxon>Viridiplantae</taxon>
        <taxon>Streptophyta</taxon>
        <taxon>Embryophyta</taxon>
        <taxon>Tracheophyta</taxon>
        <taxon>Spermatophyta</taxon>
        <taxon>Magnoliopsida</taxon>
        <taxon>eudicotyledons</taxon>
        <taxon>Gunneridae</taxon>
        <taxon>Pentapetalae</taxon>
        <taxon>rosids</taxon>
        <taxon>fabids</taxon>
        <taxon>Fagales</taxon>
        <taxon>Fagaceae</taxon>
        <taxon>Quercus</taxon>
    </lineage>
</organism>
<evidence type="ECO:0000259" key="2">
    <source>
        <dbReference type="Pfam" id="PF23559"/>
    </source>
</evidence>
<evidence type="ECO:0008006" key="6">
    <source>
        <dbReference type="Google" id="ProtNLM"/>
    </source>
</evidence>
<keyword evidence="1" id="KW-0677">Repeat</keyword>
<evidence type="ECO:0000313" key="4">
    <source>
        <dbReference type="EnsemblPlants" id="QL04p090364:mrna"/>
    </source>
</evidence>
<dbReference type="Pfam" id="PF23559">
    <property type="entry name" value="WHD_DRP"/>
    <property type="match status" value="1"/>
</dbReference>
<dbReference type="InterPro" id="IPR055414">
    <property type="entry name" value="LRR_R13L4/SHOC2-like"/>
</dbReference>
<feature type="domain" description="Disease resistance R13L4/SHOC-2-like LRR" evidence="3">
    <location>
        <begin position="302"/>
        <end position="586"/>
    </location>
</feature>
<dbReference type="Pfam" id="PF23598">
    <property type="entry name" value="LRR_14"/>
    <property type="match status" value="1"/>
</dbReference>
<sequence length="619" mass="71319">MIAYLKDTEAREDTADCKDRVQRLQDLAYETQDEIEEFMYEVPEHFHRNRITKFLHEVAHSVKDVPPLRRFSSRMADFKKKVDDITDFDILQLESPLPSEEALQLFCKKVFQGDKCPDHLVDWCKKIMRRCEDSLQAISYQKEECHLMRQSLRKYLRSLNLIQDIVSLFPAIEFSRIVITIYCPTSTSGCGFIEKKEGKTLEQVANEYLDELVQMSMVQVTRRDFEGRIRSCRVSNLARGFNLSVSEKENFITVLRSPSASLGGGKTRRLSLHNCFPSMLQRTNLSYVRTFSMFGVDNFSESMAHELFKNFKLMTSLDLENAGLQHFPGEVVNLTLLRYLSLRSTRIDSVPNSIKKLQNLMVLNLRNTLITKLPKKTLELPKLLYLFVGCPYVDVGAQVYPGVKCSTSLQKLSLIKANYKEISIVKELGNFIDLRKLGITELKEIEGKDLCASIEKMKHLYSLSVSSAGKEVYLDLKDMKKSPQLLEKLSLGGRLKEIPAWVGELYNLYKIELKWSKLQNSPLEALHALPSLKELHLYAAYTGAFLVFNAQSFLELRILEIEQCDQLIEVVILEQALPKLQKLIIINCHCLDMVRITKNMRSQLEEVRVPQDCVRIIEE</sequence>
<evidence type="ECO:0000259" key="3">
    <source>
        <dbReference type="Pfam" id="PF23598"/>
    </source>
</evidence>
<dbReference type="EnsemblPlants" id="QL04p090364:mrna">
    <property type="protein sequence ID" value="QL04p090364:mrna"/>
    <property type="gene ID" value="QL04p090364"/>
</dbReference>
<reference evidence="4" key="2">
    <citation type="submission" date="2021-01" db="UniProtKB">
        <authorList>
            <consortium name="EnsemblPlants"/>
        </authorList>
    </citation>
    <scope>IDENTIFICATION</scope>
</reference>
<dbReference type="Gene3D" id="3.80.10.10">
    <property type="entry name" value="Ribonuclease Inhibitor"/>
    <property type="match status" value="2"/>
</dbReference>
<dbReference type="SUPFAM" id="SSF52058">
    <property type="entry name" value="L domain-like"/>
    <property type="match status" value="1"/>
</dbReference>
<evidence type="ECO:0000256" key="1">
    <source>
        <dbReference type="ARBA" id="ARBA00022737"/>
    </source>
</evidence>
<reference evidence="4 5" key="1">
    <citation type="journal article" date="2016" name="G3 (Bethesda)">
        <title>First Draft Assembly and Annotation of the Genome of a California Endemic Oak Quercus lobata Nee (Fagaceae).</title>
        <authorList>
            <person name="Sork V.L."/>
            <person name="Fitz-Gibbon S.T."/>
            <person name="Puiu D."/>
            <person name="Crepeau M."/>
            <person name="Gugger P.F."/>
            <person name="Sherman R."/>
            <person name="Stevens K."/>
            <person name="Langley C.H."/>
            <person name="Pellegrini M."/>
            <person name="Salzberg S.L."/>
        </authorList>
    </citation>
    <scope>NUCLEOTIDE SEQUENCE [LARGE SCALE GENOMIC DNA]</scope>
    <source>
        <strain evidence="4 5">cv. SW786</strain>
    </source>
</reference>
<keyword evidence="5" id="KW-1185">Reference proteome</keyword>
<proteinExistence type="predicted"/>
<dbReference type="Gramene" id="QL04p090364:mrna">
    <property type="protein sequence ID" value="QL04p090364:mrna"/>
    <property type="gene ID" value="QL04p090364"/>
</dbReference>
<dbReference type="PANTHER" id="PTHR47186">
    <property type="entry name" value="LEUCINE-RICH REPEAT-CONTAINING PROTEIN 57"/>
    <property type="match status" value="1"/>
</dbReference>
<dbReference type="InterPro" id="IPR058922">
    <property type="entry name" value="WHD_DRP"/>
</dbReference>
<evidence type="ECO:0000313" key="5">
    <source>
        <dbReference type="Proteomes" id="UP000594261"/>
    </source>
</evidence>
<dbReference type="InParanoid" id="A0A7N2LLA7"/>
<feature type="domain" description="Disease resistance protein winged helix" evidence="2">
    <location>
        <begin position="191"/>
        <end position="237"/>
    </location>
</feature>